<dbReference type="InterPro" id="IPR009057">
    <property type="entry name" value="Homeodomain-like_sf"/>
</dbReference>
<dbReference type="SUPFAM" id="SSF46689">
    <property type="entry name" value="Homeodomain-like"/>
    <property type="match status" value="1"/>
</dbReference>
<proteinExistence type="predicted"/>
<keyword evidence="7" id="KW-1185">Reference proteome</keyword>
<evidence type="ECO:0000256" key="1">
    <source>
        <dbReference type="ARBA" id="ARBA00023015"/>
    </source>
</evidence>
<keyword evidence="2 4" id="KW-0238">DNA-binding</keyword>
<dbReference type="InterPro" id="IPR023772">
    <property type="entry name" value="DNA-bd_HTH_TetR-type_CS"/>
</dbReference>
<keyword evidence="1" id="KW-0805">Transcription regulation</keyword>
<dbReference type="PANTHER" id="PTHR30055">
    <property type="entry name" value="HTH-TYPE TRANSCRIPTIONAL REGULATOR RUTR"/>
    <property type="match status" value="1"/>
</dbReference>
<evidence type="ECO:0000313" key="7">
    <source>
        <dbReference type="Proteomes" id="UP001519863"/>
    </source>
</evidence>
<dbReference type="InterPro" id="IPR001647">
    <property type="entry name" value="HTH_TetR"/>
</dbReference>
<accession>A0ABS7B482</accession>
<keyword evidence="3" id="KW-0804">Transcription</keyword>
<gene>
    <name evidence="6" type="ORF">KZ829_19015</name>
</gene>
<dbReference type="Proteomes" id="UP001519863">
    <property type="component" value="Unassembled WGS sequence"/>
</dbReference>
<name>A0ABS7B482_9ACTN</name>
<evidence type="ECO:0000256" key="2">
    <source>
        <dbReference type="ARBA" id="ARBA00023125"/>
    </source>
</evidence>
<dbReference type="Pfam" id="PF00440">
    <property type="entry name" value="TetR_N"/>
    <property type="match status" value="1"/>
</dbReference>
<organism evidence="6 7">
    <name type="scientific">Actinoplanes hulinensis</name>
    <dbReference type="NCBI Taxonomy" id="1144547"/>
    <lineage>
        <taxon>Bacteria</taxon>
        <taxon>Bacillati</taxon>
        <taxon>Actinomycetota</taxon>
        <taxon>Actinomycetes</taxon>
        <taxon>Micromonosporales</taxon>
        <taxon>Micromonosporaceae</taxon>
        <taxon>Actinoplanes</taxon>
    </lineage>
</organism>
<dbReference type="PRINTS" id="PR00455">
    <property type="entry name" value="HTHTETR"/>
</dbReference>
<sequence>MSLRERKKLAAWRAIRAAALRLFDEQGYETTTIEQIAAAADVSRATFFNYFASKEALLFDQDPEARGQWRTLLESRQPGEPLWDALTAIMLDVNEAQREHMALHRRLKAQSPALAQASQAFGEQLRTDLLAWIMAQAPGGDSMIATLQLNLALAACVTAYQSWQDHEDFDTYLQRLKQCLDQAGTGVATLAP</sequence>
<comment type="caution">
    <text evidence="6">The sequence shown here is derived from an EMBL/GenBank/DDBJ whole genome shotgun (WGS) entry which is preliminary data.</text>
</comment>
<dbReference type="PROSITE" id="PS01081">
    <property type="entry name" value="HTH_TETR_1"/>
    <property type="match status" value="1"/>
</dbReference>
<reference evidence="6 7" key="1">
    <citation type="journal article" date="2013" name="Antonie Van Leeuwenhoek">
        <title>Actinoplanes hulinensis sp. nov., a novel actinomycete isolated from soybean root (Glycine max (L.) Merr).</title>
        <authorList>
            <person name="Shen Y."/>
            <person name="Liu C."/>
            <person name="Wang X."/>
            <person name="Zhao J."/>
            <person name="Jia F."/>
            <person name="Zhang Y."/>
            <person name="Wang L."/>
            <person name="Yang D."/>
            <person name="Xiang W."/>
        </authorList>
    </citation>
    <scope>NUCLEOTIDE SEQUENCE [LARGE SCALE GENOMIC DNA]</scope>
    <source>
        <strain evidence="6 7">NEAU-M9</strain>
    </source>
</reference>
<protein>
    <submittedName>
        <fullName evidence="6">TetR/AcrR family transcriptional regulator</fullName>
    </submittedName>
</protein>
<dbReference type="Pfam" id="PF17754">
    <property type="entry name" value="TetR_C_14"/>
    <property type="match status" value="1"/>
</dbReference>
<evidence type="ECO:0000259" key="5">
    <source>
        <dbReference type="PROSITE" id="PS50977"/>
    </source>
</evidence>
<dbReference type="InterPro" id="IPR050109">
    <property type="entry name" value="HTH-type_TetR-like_transc_reg"/>
</dbReference>
<feature type="domain" description="HTH tetR-type" evidence="5">
    <location>
        <begin position="9"/>
        <end position="69"/>
    </location>
</feature>
<dbReference type="EMBL" id="JAHXZI010000009">
    <property type="protein sequence ID" value="MBW6435835.1"/>
    <property type="molecule type" value="Genomic_DNA"/>
</dbReference>
<feature type="DNA-binding region" description="H-T-H motif" evidence="4">
    <location>
        <begin position="32"/>
        <end position="51"/>
    </location>
</feature>
<evidence type="ECO:0000256" key="3">
    <source>
        <dbReference type="ARBA" id="ARBA00023163"/>
    </source>
</evidence>
<evidence type="ECO:0000256" key="4">
    <source>
        <dbReference type="PROSITE-ProRule" id="PRU00335"/>
    </source>
</evidence>
<evidence type="ECO:0000313" key="6">
    <source>
        <dbReference type="EMBL" id="MBW6435835.1"/>
    </source>
</evidence>
<dbReference type="PROSITE" id="PS50977">
    <property type="entry name" value="HTH_TETR_2"/>
    <property type="match status" value="1"/>
</dbReference>
<dbReference type="RefSeq" id="WP_220145251.1">
    <property type="nucleotide sequence ID" value="NZ_JAHXZI010000009.1"/>
</dbReference>
<dbReference type="Gene3D" id="1.10.357.10">
    <property type="entry name" value="Tetracycline Repressor, domain 2"/>
    <property type="match status" value="1"/>
</dbReference>
<dbReference type="PANTHER" id="PTHR30055:SF234">
    <property type="entry name" value="HTH-TYPE TRANSCRIPTIONAL REGULATOR BETI"/>
    <property type="match status" value="1"/>
</dbReference>
<dbReference type="InterPro" id="IPR041347">
    <property type="entry name" value="MftR_C"/>
</dbReference>